<dbReference type="EMBL" id="JALJOV010001844">
    <property type="protein sequence ID" value="KAK9839587.1"/>
    <property type="molecule type" value="Genomic_DNA"/>
</dbReference>
<dbReference type="GO" id="GO:0019005">
    <property type="term" value="C:SCF ubiquitin ligase complex"/>
    <property type="evidence" value="ECO:0007669"/>
    <property type="project" value="TreeGrafter"/>
</dbReference>
<organism evidence="3 4">
    <name type="scientific">Apatococcus fuscideae</name>
    <dbReference type="NCBI Taxonomy" id="2026836"/>
    <lineage>
        <taxon>Eukaryota</taxon>
        <taxon>Viridiplantae</taxon>
        <taxon>Chlorophyta</taxon>
        <taxon>core chlorophytes</taxon>
        <taxon>Trebouxiophyceae</taxon>
        <taxon>Chlorellales</taxon>
        <taxon>Chlorellaceae</taxon>
        <taxon>Apatococcus</taxon>
    </lineage>
</organism>
<evidence type="ECO:0000313" key="3">
    <source>
        <dbReference type="EMBL" id="KAK9839587.1"/>
    </source>
</evidence>
<dbReference type="InterPro" id="IPR057207">
    <property type="entry name" value="FBXL15_LRR"/>
</dbReference>
<dbReference type="AlphaFoldDB" id="A0AAW1S189"/>
<name>A0AAW1S189_9CHLO</name>
<dbReference type="PANTHER" id="PTHR13318:SF190">
    <property type="entry name" value="PARTNER OF PAIRED, ISOFORM B"/>
    <property type="match status" value="1"/>
</dbReference>
<accession>A0AAW1S189</accession>
<gene>
    <name evidence="3" type="ORF">WJX84_000432</name>
</gene>
<proteinExistence type="predicted"/>
<evidence type="ECO:0000259" key="2">
    <source>
        <dbReference type="Pfam" id="PF25372"/>
    </source>
</evidence>
<dbReference type="GO" id="GO:0031146">
    <property type="term" value="P:SCF-dependent proteasomal ubiquitin-dependent protein catabolic process"/>
    <property type="evidence" value="ECO:0007669"/>
    <property type="project" value="TreeGrafter"/>
</dbReference>
<comment type="caution">
    <text evidence="3">The sequence shown here is derived from an EMBL/GenBank/DDBJ whole genome shotgun (WGS) entry which is preliminary data.</text>
</comment>
<dbReference type="Proteomes" id="UP001485043">
    <property type="component" value="Unassembled WGS sequence"/>
</dbReference>
<dbReference type="InterPro" id="IPR006553">
    <property type="entry name" value="Leu-rich_rpt_Cys-con_subtyp"/>
</dbReference>
<sequence length="232" mass="24348">AESDLEECRGLGRDTLAALFKADALPALERLTLDGIAEVSDSLLTQAALALPALQALSVRNCPGVSDEGVRGVAAALPRLQDLALDDDRAVTAAGISALAQGCPNLQGLSIRRCQKVTDLAVAAVASNGRLQRLSVNNVPSIGKLTLVALQAHCREHLEELDVSWCRGIPAKALGLLADSCPNLTRLQVWGCSQVTPDFLYGHSNESLQVLGCSLQAIPDPAPARMDLLLSS</sequence>
<reference evidence="3 4" key="1">
    <citation type="journal article" date="2024" name="Nat. Commun.">
        <title>Phylogenomics reveals the evolutionary origins of lichenization in chlorophyte algae.</title>
        <authorList>
            <person name="Puginier C."/>
            <person name="Libourel C."/>
            <person name="Otte J."/>
            <person name="Skaloud P."/>
            <person name="Haon M."/>
            <person name="Grisel S."/>
            <person name="Petersen M."/>
            <person name="Berrin J.G."/>
            <person name="Delaux P.M."/>
            <person name="Dal Grande F."/>
            <person name="Keller J."/>
        </authorList>
    </citation>
    <scope>NUCLEOTIDE SEQUENCE [LARGE SCALE GENOMIC DNA]</scope>
    <source>
        <strain evidence="3 4">SAG 2523</strain>
    </source>
</reference>
<dbReference type="PANTHER" id="PTHR13318">
    <property type="entry name" value="PARTNER OF PAIRED, ISOFORM B-RELATED"/>
    <property type="match status" value="1"/>
</dbReference>
<evidence type="ECO:0000256" key="1">
    <source>
        <dbReference type="ARBA" id="ARBA00004430"/>
    </source>
</evidence>
<keyword evidence="4" id="KW-1185">Reference proteome</keyword>
<dbReference type="InterPro" id="IPR032675">
    <property type="entry name" value="LRR_dom_sf"/>
</dbReference>
<feature type="non-terminal residue" evidence="3">
    <location>
        <position position="1"/>
    </location>
</feature>
<feature type="domain" description="F-box/LRR-repeat protein 15-like leucin rich repeat" evidence="2">
    <location>
        <begin position="53"/>
        <end position="196"/>
    </location>
</feature>
<dbReference type="Pfam" id="PF25372">
    <property type="entry name" value="DUF7885"/>
    <property type="match status" value="1"/>
</dbReference>
<protein>
    <recommendedName>
        <fullName evidence="2">F-box/LRR-repeat protein 15-like leucin rich repeat domain-containing protein</fullName>
    </recommendedName>
</protein>
<comment type="subcellular location">
    <subcellularLocation>
        <location evidence="1">Cytoplasm</location>
        <location evidence="1">Cytoskeleton</location>
        <location evidence="1">Cilium axoneme</location>
    </subcellularLocation>
</comment>
<evidence type="ECO:0000313" key="4">
    <source>
        <dbReference type="Proteomes" id="UP001485043"/>
    </source>
</evidence>
<dbReference type="SMART" id="SM00367">
    <property type="entry name" value="LRR_CC"/>
    <property type="match status" value="5"/>
</dbReference>
<dbReference type="Gene3D" id="3.80.10.10">
    <property type="entry name" value="Ribonuclease Inhibitor"/>
    <property type="match status" value="1"/>
</dbReference>
<dbReference type="SUPFAM" id="SSF52047">
    <property type="entry name" value="RNI-like"/>
    <property type="match status" value="1"/>
</dbReference>
<dbReference type="GO" id="GO:0005930">
    <property type="term" value="C:axoneme"/>
    <property type="evidence" value="ECO:0007669"/>
    <property type="project" value="UniProtKB-SubCell"/>
</dbReference>